<dbReference type="SUPFAM" id="SSF52091">
    <property type="entry name" value="SpoIIaa-like"/>
    <property type="match status" value="1"/>
</dbReference>
<feature type="transmembrane region" description="Helical" evidence="1">
    <location>
        <begin position="164"/>
        <end position="189"/>
    </location>
</feature>
<dbReference type="InterPro" id="IPR058548">
    <property type="entry name" value="MlaB-like_STAS"/>
</dbReference>
<reference evidence="3 4" key="2">
    <citation type="submission" date="2020-02" db="EMBL/GenBank/DDBJ databases">
        <title>Genome sequences of Thiorhodococcus mannitoliphagus and Thiorhodococcus minor, purple sulfur photosynthetic bacteria in the gammaproteobacterial family, Chromatiaceae.</title>
        <authorList>
            <person name="Aviles F.A."/>
            <person name="Meyer T.E."/>
            <person name="Kyndt J.A."/>
        </authorList>
    </citation>
    <scope>NUCLEOTIDE SEQUENCE [LARGE SCALE GENOMIC DNA]</scope>
    <source>
        <strain evidence="3 4">DSM 18266</strain>
    </source>
</reference>
<evidence type="ECO:0000313" key="4">
    <source>
        <dbReference type="Proteomes" id="UP000471640"/>
    </source>
</evidence>
<feature type="transmembrane region" description="Helical" evidence="1">
    <location>
        <begin position="276"/>
        <end position="296"/>
    </location>
</feature>
<reference evidence="4" key="1">
    <citation type="journal article" date="2020" name="Microbiol. Resour. Announc.">
        <title>Draft Genome Sequences of Thiorhodococcus mannitoliphagus and Thiorhodococcus minor, Purple Sulfur Photosynthetic Bacteria in the Gammaproteobacterial Family Chromatiaceae.</title>
        <authorList>
            <person name="Aviles F.A."/>
            <person name="Meyer T.E."/>
            <person name="Kyndt J.A."/>
        </authorList>
    </citation>
    <scope>NUCLEOTIDE SEQUENCE [LARGE SCALE GENOMIC DNA]</scope>
    <source>
        <strain evidence="4">DSM 18266</strain>
    </source>
</reference>
<keyword evidence="1" id="KW-0812">Transmembrane</keyword>
<dbReference type="GO" id="GO:0005548">
    <property type="term" value="F:phospholipid transporter activity"/>
    <property type="evidence" value="ECO:0007669"/>
    <property type="project" value="TreeGrafter"/>
</dbReference>
<dbReference type="InterPro" id="IPR002645">
    <property type="entry name" value="STAS_dom"/>
</dbReference>
<dbReference type="Proteomes" id="UP000471640">
    <property type="component" value="Unassembled WGS sequence"/>
</dbReference>
<feature type="transmembrane region" description="Helical" evidence="1">
    <location>
        <begin position="339"/>
        <end position="366"/>
    </location>
</feature>
<dbReference type="Gene3D" id="3.30.750.24">
    <property type="entry name" value="STAS domain"/>
    <property type="match status" value="1"/>
</dbReference>
<feature type="transmembrane region" description="Helical" evidence="1">
    <location>
        <begin position="251"/>
        <end position="269"/>
    </location>
</feature>
<dbReference type="GO" id="GO:0043190">
    <property type="term" value="C:ATP-binding cassette (ABC) transporter complex"/>
    <property type="evidence" value="ECO:0007669"/>
    <property type="project" value="InterPro"/>
</dbReference>
<name>A0A6P1DR50_9GAMM</name>
<organism evidence="3 4">
    <name type="scientific">Thiorhodococcus mannitoliphagus</name>
    <dbReference type="NCBI Taxonomy" id="329406"/>
    <lineage>
        <taxon>Bacteria</taxon>
        <taxon>Pseudomonadati</taxon>
        <taxon>Pseudomonadota</taxon>
        <taxon>Gammaproteobacteria</taxon>
        <taxon>Chromatiales</taxon>
        <taxon>Chromatiaceae</taxon>
        <taxon>Thiorhodococcus</taxon>
    </lineage>
</organism>
<evidence type="ECO:0000313" key="3">
    <source>
        <dbReference type="EMBL" id="NEX19633.1"/>
    </source>
</evidence>
<keyword evidence="4" id="KW-1185">Reference proteome</keyword>
<dbReference type="PROSITE" id="PS50801">
    <property type="entry name" value="STAS"/>
    <property type="match status" value="1"/>
</dbReference>
<keyword evidence="1" id="KW-0472">Membrane</keyword>
<dbReference type="PANTHER" id="PTHR30188:SF3">
    <property type="entry name" value="ABC TRANSPORTER PERMEASE"/>
    <property type="match status" value="1"/>
</dbReference>
<keyword evidence="1" id="KW-1133">Transmembrane helix</keyword>
<feature type="domain" description="STAS" evidence="2">
    <location>
        <begin position="14"/>
        <end position="91"/>
    </location>
</feature>
<dbReference type="AlphaFoldDB" id="A0A6P1DR50"/>
<comment type="caution">
    <text evidence="3">The sequence shown here is derived from an EMBL/GenBank/DDBJ whole genome shotgun (WGS) entry which is preliminary data.</text>
</comment>
<dbReference type="Pfam" id="PF13466">
    <property type="entry name" value="STAS_2"/>
    <property type="match status" value="1"/>
</dbReference>
<feature type="transmembrane region" description="Helical" evidence="1">
    <location>
        <begin position="308"/>
        <end position="327"/>
    </location>
</feature>
<dbReference type="Pfam" id="PF02405">
    <property type="entry name" value="MlaE"/>
    <property type="match status" value="1"/>
</dbReference>
<proteinExistence type="predicted"/>
<dbReference type="PANTHER" id="PTHR30188">
    <property type="entry name" value="ABC TRANSPORTER PERMEASE PROTEIN-RELATED"/>
    <property type="match status" value="1"/>
</dbReference>
<dbReference type="InterPro" id="IPR030802">
    <property type="entry name" value="Permease_MalE"/>
</dbReference>
<protein>
    <submittedName>
        <fullName evidence="3">STAS domain-containing protein</fullName>
    </submittedName>
</protein>
<gene>
    <name evidence="3" type="ORF">G3480_04780</name>
</gene>
<evidence type="ECO:0000259" key="2">
    <source>
        <dbReference type="PROSITE" id="PS50801"/>
    </source>
</evidence>
<dbReference type="EMBL" id="JAAIJR010000012">
    <property type="protein sequence ID" value="NEX19633.1"/>
    <property type="molecule type" value="Genomic_DNA"/>
</dbReference>
<evidence type="ECO:0000256" key="1">
    <source>
        <dbReference type="SAM" id="Phobius"/>
    </source>
</evidence>
<accession>A0A6P1DR50</accession>
<sequence length="368" mass="38192">MTMPAPDAMKADPVILALEGRVTAYLVGPIWAEALETLSRYADRPIVIDASRLESIDDTGIALLFDLKSRPRSVGAEVEIRGLAPSLAALIPDYAPDDVAEPARKWPPLGIIERAGRAASLQLAAAARMLAFLGDCAAALLQAFHRRGVIRWGEVLSVAAEAGANAVPIVLLIGFLMGVIIAFEIGLVAQQFGAVIFVVDGVGVAVLRELGALMTAIVFAGRTGAAFAAQIGTQKVNEEVNAILTFGLDPVRFLVLPRLIAAVLVMPLLTVLADVVGIFGGALVLAGFNIGFVQFYNHLLGAVGIEDFLVGVVKAAVFGLTIAAIGCQRGLATGAGATSVGLSATSAVVTSIIWIVVLDGFFTVLISS</sequence>
<dbReference type="InterPro" id="IPR036513">
    <property type="entry name" value="STAS_dom_sf"/>
</dbReference>